<feature type="chain" id="PRO_5042853837" evidence="1">
    <location>
        <begin position="22"/>
        <end position="152"/>
    </location>
</feature>
<organism evidence="3 4">
    <name type="scientific">Chaetomidium leptoderma</name>
    <dbReference type="NCBI Taxonomy" id="669021"/>
    <lineage>
        <taxon>Eukaryota</taxon>
        <taxon>Fungi</taxon>
        <taxon>Dikarya</taxon>
        <taxon>Ascomycota</taxon>
        <taxon>Pezizomycotina</taxon>
        <taxon>Sordariomycetes</taxon>
        <taxon>Sordariomycetidae</taxon>
        <taxon>Sordariales</taxon>
        <taxon>Chaetomiaceae</taxon>
        <taxon>Chaetomidium</taxon>
    </lineage>
</organism>
<dbReference type="Proteomes" id="UP001302745">
    <property type="component" value="Unassembled WGS sequence"/>
</dbReference>
<protein>
    <submittedName>
        <fullName evidence="3">Necrosis-inducing factor-domain-containing protein</fullName>
    </submittedName>
</protein>
<evidence type="ECO:0000313" key="3">
    <source>
        <dbReference type="EMBL" id="KAK4150825.1"/>
    </source>
</evidence>
<gene>
    <name evidence="3" type="ORF">C8A00DRAFT_17693</name>
</gene>
<dbReference type="AlphaFoldDB" id="A0AAN6VHW1"/>
<feature type="domain" description="Ecp2 effector protein-like" evidence="2">
    <location>
        <begin position="44"/>
        <end position="140"/>
    </location>
</feature>
<evidence type="ECO:0000313" key="4">
    <source>
        <dbReference type="Proteomes" id="UP001302745"/>
    </source>
</evidence>
<evidence type="ECO:0000259" key="2">
    <source>
        <dbReference type="Pfam" id="PF14856"/>
    </source>
</evidence>
<dbReference type="EMBL" id="MU857048">
    <property type="protein sequence ID" value="KAK4150825.1"/>
    <property type="molecule type" value="Genomic_DNA"/>
</dbReference>
<keyword evidence="1" id="KW-0732">Signal</keyword>
<reference evidence="3" key="2">
    <citation type="submission" date="2023-05" db="EMBL/GenBank/DDBJ databases">
        <authorList>
            <consortium name="Lawrence Berkeley National Laboratory"/>
            <person name="Steindorff A."/>
            <person name="Hensen N."/>
            <person name="Bonometti L."/>
            <person name="Westerberg I."/>
            <person name="Brannstrom I.O."/>
            <person name="Guillou S."/>
            <person name="Cros-Aarteil S."/>
            <person name="Calhoun S."/>
            <person name="Haridas S."/>
            <person name="Kuo A."/>
            <person name="Mondo S."/>
            <person name="Pangilinan J."/>
            <person name="Riley R."/>
            <person name="Labutti K."/>
            <person name="Andreopoulos B."/>
            <person name="Lipzen A."/>
            <person name="Chen C."/>
            <person name="Yanf M."/>
            <person name="Daum C."/>
            <person name="Ng V."/>
            <person name="Clum A."/>
            <person name="Ohm R."/>
            <person name="Martin F."/>
            <person name="Silar P."/>
            <person name="Natvig D."/>
            <person name="Lalanne C."/>
            <person name="Gautier V."/>
            <person name="Ament-Velasquez S.L."/>
            <person name="Kruys A."/>
            <person name="Hutchinson M.I."/>
            <person name="Powell A.J."/>
            <person name="Barry K."/>
            <person name="Miller A.N."/>
            <person name="Grigoriev I.V."/>
            <person name="Debuchy R."/>
            <person name="Gladieux P."/>
            <person name="Thoren M.H."/>
            <person name="Johannesson H."/>
        </authorList>
    </citation>
    <scope>NUCLEOTIDE SEQUENCE</scope>
    <source>
        <strain evidence="3">CBS 538.74</strain>
    </source>
</reference>
<name>A0AAN6VHW1_9PEZI</name>
<evidence type="ECO:0000256" key="1">
    <source>
        <dbReference type="SAM" id="SignalP"/>
    </source>
</evidence>
<feature type="signal peptide" evidence="1">
    <location>
        <begin position="1"/>
        <end position="21"/>
    </location>
</feature>
<comment type="caution">
    <text evidence="3">The sequence shown here is derived from an EMBL/GenBank/DDBJ whole genome shotgun (WGS) entry which is preliminary data.</text>
</comment>
<proteinExistence type="predicted"/>
<dbReference type="Pfam" id="PF14856">
    <property type="entry name" value="Hce2"/>
    <property type="match status" value="1"/>
</dbReference>
<sequence length="152" mass="16135">MQFKSTTLALLTAVLATVAECAPTTANPTSAETIGLDKRGSNECGHSTFVNQGSGASPKISDCERIIKNLANPGSWPLASVQAHKELASYGSCAFGVSFYQFHQGTVYIGTEDVKDIIRDSIKQFRRSDGKVGAKGVMGCGAQDIKIAWGLY</sequence>
<keyword evidence="4" id="KW-1185">Reference proteome</keyword>
<dbReference type="InterPro" id="IPR029226">
    <property type="entry name" value="Ecp2-like"/>
</dbReference>
<reference evidence="3" key="1">
    <citation type="journal article" date="2023" name="Mol. Phylogenet. Evol.">
        <title>Genome-scale phylogeny and comparative genomics of the fungal order Sordariales.</title>
        <authorList>
            <person name="Hensen N."/>
            <person name="Bonometti L."/>
            <person name="Westerberg I."/>
            <person name="Brannstrom I.O."/>
            <person name="Guillou S."/>
            <person name="Cros-Aarteil S."/>
            <person name="Calhoun S."/>
            <person name="Haridas S."/>
            <person name="Kuo A."/>
            <person name="Mondo S."/>
            <person name="Pangilinan J."/>
            <person name="Riley R."/>
            <person name="LaButti K."/>
            <person name="Andreopoulos B."/>
            <person name="Lipzen A."/>
            <person name="Chen C."/>
            <person name="Yan M."/>
            <person name="Daum C."/>
            <person name="Ng V."/>
            <person name="Clum A."/>
            <person name="Steindorff A."/>
            <person name="Ohm R.A."/>
            <person name="Martin F."/>
            <person name="Silar P."/>
            <person name="Natvig D.O."/>
            <person name="Lalanne C."/>
            <person name="Gautier V."/>
            <person name="Ament-Velasquez S.L."/>
            <person name="Kruys A."/>
            <person name="Hutchinson M.I."/>
            <person name="Powell A.J."/>
            <person name="Barry K."/>
            <person name="Miller A.N."/>
            <person name="Grigoriev I.V."/>
            <person name="Debuchy R."/>
            <person name="Gladieux P."/>
            <person name="Hiltunen Thoren M."/>
            <person name="Johannesson H."/>
        </authorList>
    </citation>
    <scope>NUCLEOTIDE SEQUENCE</scope>
    <source>
        <strain evidence="3">CBS 538.74</strain>
    </source>
</reference>
<accession>A0AAN6VHW1</accession>